<proteinExistence type="inferred from homology"/>
<dbReference type="Pfam" id="PF00126">
    <property type="entry name" value="HTH_1"/>
    <property type="match status" value="1"/>
</dbReference>
<keyword evidence="2" id="KW-0805">Transcription regulation</keyword>
<gene>
    <name evidence="6" type="ORF">J2S03_002066</name>
</gene>
<evidence type="ECO:0000256" key="2">
    <source>
        <dbReference type="ARBA" id="ARBA00023015"/>
    </source>
</evidence>
<dbReference type="RefSeq" id="WP_274457344.1">
    <property type="nucleotide sequence ID" value="NZ_CP067097.1"/>
</dbReference>
<evidence type="ECO:0000259" key="5">
    <source>
        <dbReference type="PROSITE" id="PS50931"/>
    </source>
</evidence>
<dbReference type="EMBL" id="JAUSTP010000015">
    <property type="protein sequence ID" value="MDQ0190203.1"/>
    <property type="molecule type" value="Genomic_DNA"/>
</dbReference>
<evidence type="ECO:0000313" key="6">
    <source>
        <dbReference type="EMBL" id="MDQ0190203.1"/>
    </source>
</evidence>
<accession>A0ABT9XK94</accession>
<feature type="domain" description="HTH lysR-type" evidence="5">
    <location>
        <begin position="1"/>
        <end position="58"/>
    </location>
</feature>
<reference evidence="6 7" key="1">
    <citation type="submission" date="2023-07" db="EMBL/GenBank/DDBJ databases">
        <title>Genomic Encyclopedia of Type Strains, Phase IV (KMG-IV): sequencing the most valuable type-strain genomes for metagenomic binning, comparative biology and taxonomic classification.</title>
        <authorList>
            <person name="Goeker M."/>
        </authorList>
    </citation>
    <scope>NUCLEOTIDE SEQUENCE [LARGE SCALE GENOMIC DNA]</scope>
    <source>
        <strain evidence="6 7">DSM 4006</strain>
    </source>
</reference>
<dbReference type="Pfam" id="PF03466">
    <property type="entry name" value="LysR_substrate"/>
    <property type="match status" value="1"/>
</dbReference>
<evidence type="ECO:0000256" key="1">
    <source>
        <dbReference type="ARBA" id="ARBA00009437"/>
    </source>
</evidence>
<dbReference type="InterPro" id="IPR036390">
    <property type="entry name" value="WH_DNA-bd_sf"/>
</dbReference>
<dbReference type="Gene3D" id="3.40.190.10">
    <property type="entry name" value="Periplasmic binding protein-like II"/>
    <property type="match status" value="2"/>
</dbReference>
<dbReference type="CDD" id="cd05466">
    <property type="entry name" value="PBP2_LTTR_substrate"/>
    <property type="match status" value="1"/>
</dbReference>
<name>A0ABT9XK94_9BACL</name>
<dbReference type="PROSITE" id="PS50931">
    <property type="entry name" value="HTH_LYSR"/>
    <property type="match status" value="1"/>
</dbReference>
<protein>
    <submittedName>
        <fullName evidence="6">LysR family transcriptional repressor of citA</fullName>
    </submittedName>
</protein>
<keyword evidence="7" id="KW-1185">Reference proteome</keyword>
<dbReference type="SUPFAM" id="SSF46785">
    <property type="entry name" value="Winged helix' DNA-binding domain"/>
    <property type="match status" value="1"/>
</dbReference>
<evidence type="ECO:0000256" key="3">
    <source>
        <dbReference type="ARBA" id="ARBA00023125"/>
    </source>
</evidence>
<dbReference type="InterPro" id="IPR000847">
    <property type="entry name" value="LysR_HTH_N"/>
</dbReference>
<keyword evidence="4" id="KW-0804">Transcription</keyword>
<dbReference type="InterPro" id="IPR036388">
    <property type="entry name" value="WH-like_DNA-bd_sf"/>
</dbReference>
<dbReference type="Proteomes" id="UP001232973">
    <property type="component" value="Unassembled WGS sequence"/>
</dbReference>
<organism evidence="6 7">
    <name type="scientific">Alicyclobacillus cycloheptanicus</name>
    <dbReference type="NCBI Taxonomy" id="1457"/>
    <lineage>
        <taxon>Bacteria</taxon>
        <taxon>Bacillati</taxon>
        <taxon>Bacillota</taxon>
        <taxon>Bacilli</taxon>
        <taxon>Bacillales</taxon>
        <taxon>Alicyclobacillaceae</taxon>
        <taxon>Alicyclobacillus</taxon>
    </lineage>
</organism>
<comment type="caution">
    <text evidence="6">The sequence shown here is derived from an EMBL/GenBank/DDBJ whole genome shotgun (WGS) entry which is preliminary data.</text>
</comment>
<dbReference type="PRINTS" id="PR00039">
    <property type="entry name" value="HTHLYSR"/>
</dbReference>
<dbReference type="SUPFAM" id="SSF53850">
    <property type="entry name" value="Periplasmic binding protein-like II"/>
    <property type="match status" value="1"/>
</dbReference>
<dbReference type="PANTHER" id="PTHR30126:SF64">
    <property type="entry name" value="HTH-TYPE TRANSCRIPTIONAL REGULATOR CITR"/>
    <property type="match status" value="1"/>
</dbReference>
<sequence>MDIDWLHTFLVAAAEENFRRASEKLHLAQPTVSMHIDKLEQALGVKLFDRVGRTVRLNRYGRRFLPYAEQAIASIHSGEQEIVRFQQGYEQTLTLSVSPLIATTYLPRWIRAFSQHHENVAFSVQVMESKDIAQHVAQGQSDVGFSRMPSDLQRVASTVLYDDPVVAVAPADAHDLDGPPETLAELLLRYPLLTHNHPGYWDDLLLTLRDRYPAVRTLRVSQVHVTVRWIEESMGVSFLPTSTVRRALVLGSLMEVPLPEWPLPVAHTYLLQDPITMSPIARTFSAFVQAYMHIRSV</sequence>
<keyword evidence="3" id="KW-0238">DNA-binding</keyword>
<comment type="similarity">
    <text evidence="1">Belongs to the LysR transcriptional regulatory family.</text>
</comment>
<dbReference type="InterPro" id="IPR005119">
    <property type="entry name" value="LysR_subst-bd"/>
</dbReference>
<dbReference type="Gene3D" id="1.10.10.10">
    <property type="entry name" value="Winged helix-like DNA-binding domain superfamily/Winged helix DNA-binding domain"/>
    <property type="match status" value="1"/>
</dbReference>
<dbReference type="PANTHER" id="PTHR30126">
    <property type="entry name" value="HTH-TYPE TRANSCRIPTIONAL REGULATOR"/>
    <property type="match status" value="1"/>
</dbReference>
<evidence type="ECO:0000256" key="4">
    <source>
        <dbReference type="ARBA" id="ARBA00023163"/>
    </source>
</evidence>
<evidence type="ECO:0000313" key="7">
    <source>
        <dbReference type="Proteomes" id="UP001232973"/>
    </source>
</evidence>